<evidence type="ECO:0000256" key="1">
    <source>
        <dbReference type="ARBA" id="ARBA00004651"/>
    </source>
</evidence>
<feature type="transmembrane region" description="Helical" evidence="6">
    <location>
        <begin position="94"/>
        <end position="114"/>
    </location>
</feature>
<sequence>MDLGLSMFILVTFVAVVLLIEGAYLLWNDTKGPEVERLEKRLRSLSAGQHGTEVGSLLKQRHLSDTPWVDRLLLAFPRVSSLDRLLVQAGSSMTVSRFILVTLLAGAATFLVLLVLRAPFFFTLIMAVFAMLVPLLLVLRMRSKRLNKFDEQLPEALDLLSRALRAGHAFPSGMQMVATEAADPIASEFQITFEEINYGVSVGDAMLNLATRVPSIDLRYFVISVLLQRETGGNLSELLDNLSNLIRERFKLLGKIRVLSAEGKLSAYILIGLPFVTAGMIFLVNPQFMSVLWTDPAGLSMVFAAVVMMILGAFWMWRIVKIRV</sequence>
<dbReference type="GO" id="GO:0005886">
    <property type="term" value="C:plasma membrane"/>
    <property type="evidence" value="ECO:0007669"/>
    <property type="project" value="UniProtKB-SubCell"/>
</dbReference>
<keyword evidence="3 6" id="KW-0812">Transmembrane</keyword>
<dbReference type="Gene3D" id="1.20.81.30">
    <property type="entry name" value="Type II secretion system (T2SS), domain F"/>
    <property type="match status" value="1"/>
</dbReference>
<dbReference type="PANTHER" id="PTHR35007:SF1">
    <property type="entry name" value="PILUS ASSEMBLY PROTEIN"/>
    <property type="match status" value="1"/>
</dbReference>
<comment type="caution">
    <text evidence="8">The sequence shown here is derived from an EMBL/GenBank/DDBJ whole genome shotgun (WGS) entry which is preliminary data.</text>
</comment>
<keyword evidence="2" id="KW-1003">Cell membrane</keyword>
<dbReference type="Pfam" id="PF00482">
    <property type="entry name" value="T2SSF"/>
    <property type="match status" value="1"/>
</dbReference>
<dbReference type="RefSeq" id="WP_147703971.1">
    <property type="nucleotide sequence ID" value="NZ_VDUY01000003.1"/>
</dbReference>
<gene>
    <name evidence="8" type="ORF">FHP08_08250</name>
</gene>
<feature type="transmembrane region" description="Helical" evidence="6">
    <location>
        <begin position="297"/>
        <end position="317"/>
    </location>
</feature>
<name>A0A5C8NXN0_9BURK</name>
<evidence type="ECO:0000256" key="6">
    <source>
        <dbReference type="SAM" id="Phobius"/>
    </source>
</evidence>
<evidence type="ECO:0000256" key="4">
    <source>
        <dbReference type="ARBA" id="ARBA00022989"/>
    </source>
</evidence>
<proteinExistence type="predicted"/>
<accession>A0A5C8NXN0</accession>
<protein>
    <submittedName>
        <fullName evidence="8">Type II secretion system F family protein</fullName>
    </submittedName>
</protein>
<feature type="domain" description="Type II secretion system protein GspF" evidence="7">
    <location>
        <begin position="157"/>
        <end position="281"/>
    </location>
</feature>
<evidence type="ECO:0000313" key="8">
    <source>
        <dbReference type="EMBL" id="TXL66057.1"/>
    </source>
</evidence>
<dbReference type="EMBL" id="VDUY01000003">
    <property type="protein sequence ID" value="TXL66057.1"/>
    <property type="molecule type" value="Genomic_DNA"/>
</dbReference>
<dbReference type="OrthoDB" id="597333at2"/>
<dbReference type="PANTHER" id="PTHR35007">
    <property type="entry name" value="INTEGRAL MEMBRANE PROTEIN-RELATED"/>
    <property type="match status" value="1"/>
</dbReference>
<comment type="subcellular location">
    <subcellularLocation>
        <location evidence="1">Cell membrane</location>
        <topology evidence="1">Multi-pass membrane protein</topology>
    </subcellularLocation>
</comment>
<feature type="transmembrane region" description="Helical" evidence="6">
    <location>
        <begin position="265"/>
        <end position="285"/>
    </location>
</feature>
<keyword evidence="9" id="KW-1185">Reference proteome</keyword>
<evidence type="ECO:0000259" key="7">
    <source>
        <dbReference type="Pfam" id="PF00482"/>
    </source>
</evidence>
<dbReference type="InterPro" id="IPR018076">
    <property type="entry name" value="T2SS_GspF_dom"/>
</dbReference>
<keyword evidence="4 6" id="KW-1133">Transmembrane helix</keyword>
<feature type="transmembrane region" description="Helical" evidence="6">
    <location>
        <begin position="6"/>
        <end position="27"/>
    </location>
</feature>
<dbReference type="InterPro" id="IPR042094">
    <property type="entry name" value="T2SS_GspF_sf"/>
</dbReference>
<organism evidence="8 9">
    <name type="scientific">Zeimonas arvi</name>
    <dbReference type="NCBI Taxonomy" id="2498847"/>
    <lineage>
        <taxon>Bacteria</taxon>
        <taxon>Pseudomonadati</taxon>
        <taxon>Pseudomonadota</taxon>
        <taxon>Betaproteobacteria</taxon>
        <taxon>Burkholderiales</taxon>
        <taxon>Burkholderiaceae</taxon>
        <taxon>Zeimonas</taxon>
    </lineage>
</organism>
<dbReference type="AlphaFoldDB" id="A0A5C8NXN0"/>
<evidence type="ECO:0000256" key="3">
    <source>
        <dbReference type="ARBA" id="ARBA00022692"/>
    </source>
</evidence>
<keyword evidence="5 6" id="KW-0472">Membrane</keyword>
<dbReference type="Proteomes" id="UP000321548">
    <property type="component" value="Unassembled WGS sequence"/>
</dbReference>
<feature type="transmembrane region" description="Helical" evidence="6">
    <location>
        <begin position="120"/>
        <end position="139"/>
    </location>
</feature>
<evidence type="ECO:0000256" key="2">
    <source>
        <dbReference type="ARBA" id="ARBA00022475"/>
    </source>
</evidence>
<reference evidence="8 9" key="1">
    <citation type="submission" date="2019-06" db="EMBL/GenBank/DDBJ databases">
        <title>Quisquiliibacterium sp. nov., isolated from a maize field.</title>
        <authorList>
            <person name="Lin S.-Y."/>
            <person name="Tsai C.-F."/>
            <person name="Young C.-C."/>
        </authorList>
    </citation>
    <scope>NUCLEOTIDE SEQUENCE [LARGE SCALE GENOMIC DNA]</scope>
    <source>
        <strain evidence="8 9">CC-CFT501</strain>
    </source>
</reference>
<evidence type="ECO:0000256" key="5">
    <source>
        <dbReference type="ARBA" id="ARBA00023136"/>
    </source>
</evidence>
<evidence type="ECO:0000313" key="9">
    <source>
        <dbReference type="Proteomes" id="UP000321548"/>
    </source>
</evidence>